<dbReference type="InterPro" id="IPR050490">
    <property type="entry name" value="Bact_solute-bd_prot1"/>
</dbReference>
<comment type="caution">
    <text evidence="2">The sequence shown here is derived from an EMBL/GenBank/DDBJ whole genome shotgun (WGS) entry which is preliminary data.</text>
</comment>
<dbReference type="Pfam" id="PF13416">
    <property type="entry name" value="SBP_bac_8"/>
    <property type="match status" value="1"/>
</dbReference>
<keyword evidence="3" id="KW-1185">Reference proteome</keyword>
<dbReference type="SUPFAM" id="SSF53850">
    <property type="entry name" value="Periplasmic binding protein-like II"/>
    <property type="match status" value="1"/>
</dbReference>
<feature type="transmembrane region" description="Helical" evidence="1">
    <location>
        <begin position="88"/>
        <end position="105"/>
    </location>
</feature>
<evidence type="ECO:0000313" key="3">
    <source>
        <dbReference type="Proteomes" id="UP000655287"/>
    </source>
</evidence>
<dbReference type="Proteomes" id="UP000655287">
    <property type="component" value="Unassembled WGS sequence"/>
</dbReference>
<dbReference type="PANTHER" id="PTHR43649:SF12">
    <property type="entry name" value="DIACETYLCHITOBIOSE BINDING PROTEIN DASA"/>
    <property type="match status" value="1"/>
</dbReference>
<evidence type="ECO:0008006" key="4">
    <source>
        <dbReference type="Google" id="ProtNLM"/>
    </source>
</evidence>
<sequence length="489" mass="53368">MVVLLIFPVIAATAVGSVMVNIGGVPPDALGWLQVCLGATLLAVAAVMLTFIPYLVKLTWRGARTPDDRKVLDQLESIRRNLKNPRRLLAALVALAVLGGVAWTLPGDQGLEPGTIYIMSAQDESGRSGARRILVEQWNEQHPENPVEFIPANGEPDTQHTRMAEDAKPGGTNKADIYLVDIVYMPEFIHKRYIRPLDDSLRQNANQDGDFLRNVLRTCHDMYGGGPGLWCLPLNADAGLLYYRPGASPHPRDWPAYYRSSVNAAHLVDSESLTIAGLEAIWARNGEIVNADGAAVVSPDGAVDFGEAGWAGLRDLVAAYQGKRVDKDVLDAESRGISEFKSGRTPYMRNWPVAYDALRGDGARPFEVETLPHASVLGGQNLAIANSTDKPRAAQALIEFLTSPSSQLILFQIGGFAPTRSNAYTYADRPYRYKLREAVSSARYRPVVLDYPRFSKAFRKGVLQAVRNGGKIDDDFRRDLAGSLGSPAG</sequence>
<evidence type="ECO:0000313" key="2">
    <source>
        <dbReference type="EMBL" id="GII76383.1"/>
    </source>
</evidence>
<dbReference type="PANTHER" id="PTHR43649">
    <property type="entry name" value="ARABINOSE-BINDING PROTEIN-RELATED"/>
    <property type="match status" value="1"/>
</dbReference>
<protein>
    <recommendedName>
        <fullName evidence="4">ABC transporter substrate-binding protein</fullName>
    </recommendedName>
</protein>
<dbReference type="AlphaFoldDB" id="A0A919QYX6"/>
<keyword evidence="1" id="KW-1133">Transmembrane helix</keyword>
<accession>A0A919QYX6</accession>
<name>A0A919QYX6_9ACTN</name>
<dbReference type="RefSeq" id="WP_203983005.1">
    <property type="nucleotide sequence ID" value="NZ_BOOU01000017.1"/>
</dbReference>
<organism evidence="2 3">
    <name type="scientific">Sphaerisporangium rufum</name>
    <dbReference type="NCBI Taxonomy" id="1381558"/>
    <lineage>
        <taxon>Bacteria</taxon>
        <taxon>Bacillati</taxon>
        <taxon>Actinomycetota</taxon>
        <taxon>Actinomycetes</taxon>
        <taxon>Streptosporangiales</taxon>
        <taxon>Streptosporangiaceae</taxon>
        <taxon>Sphaerisporangium</taxon>
    </lineage>
</organism>
<dbReference type="EMBL" id="BOOU01000017">
    <property type="protein sequence ID" value="GII76383.1"/>
    <property type="molecule type" value="Genomic_DNA"/>
</dbReference>
<feature type="transmembrane region" description="Helical" evidence="1">
    <location>
        <begin position="32"/>
        <end position="56"/>
    </location>
</feature>
<evidence type="ECO:0000256" key="1">
    <source>
        <dbReference type="SAM" id="Phobius"/>
    </source>
</evidence>
<keyword evidence="1" id="KW-0472">Membrane</keyword>
<proteinExistence type="predicted"/>
<dbReference type="Gene3D" id="3.40.190.10">
    <property type="entry name" value="Periplasmic binding protein-like II"/>
    <property type="match status" value="2"/>
</dbReference>
<dbReference type="InterPro" id="IPR006059">
    <property type="entry name" value="SBP"/>
</dbReference>
<reference evidence="2" key="1">
    <citation type="submission" date="2021-01" db="EMBL/GenBank/DDBJ databases">
        <title>Whole genome shotgun sequence of Sphaerisporangium rufum NBRC 109079.</title>
        <authorList>
            <person name="Komaki H."/>
            <person name="Tamura T."/>
        </authorList>
    </citation>
    <scope>NUCLEOTIDE SEQUENCE</scope>
    <source>
        <strain evidence="2">NBRC 109079</strain>
    </source>
</reference>
<gene>
    <name evidence="2" type="ORF">Sru01_13650</name>
</gene>
<keyword evidence="1" id="KW-0812">Transmembrane</keyword>